<protein>
    <submittedName>
        <fullName evidence="1">UTP-glucose-1-phosphate uridylyltransferase</fullName>
        <ecNumber evidence="1">2.7.7.9</ecNumber>
    </submittedName>
</protein>
<evidence type="ECO:0000313" key="2">
    <source>
        <dbReference type="Proteomes" id="UP000003019"/>
    </source>
</evidence>
<organism evidence="1 2">
    <name type="scientific">Neisseria shayeganii 871</name>
    <dbReference type="NCBI Taxonomy" id="1032488"/>
    <lineage>
        <taxon>Bacteria</taxon>
        <taxon>Pseudomonadati</taxon>
        <taxon>Pseudomonadota</taxon>
        <taxon>Betaproteobacteria</taxon>
        <taxon>Neisseriales</taxon>
        <taxon>Neisseriaceae</taxon>
        <taxon>Neisseria</taxon>
    </lineage>
</organism>
<dbReference type="EMBL" id="AGAY01000059">
    <property type="protein sequence ID" value="EGY52146.1"/>
    <property type="molecule type" value="Genomic_DNA"/>
</dbReference>
<dbReference type="PATRIC" id="fig|1032488.3.peg.1549"/>
<gene>
    <name evidence="1" type="primary">galU2</name>
    <name evidence="1" type="ORF">HMPREF9371_1641</name>
</gene>
<dbReference type="EC" id="2.7.7.9" evidence="1"/>
<accession>G4CJ52</accession>
<dbReference type="HOGENOM" id="CLU_3045731_0_0_4"/>
<proteinExistence type="predicted"/>
<reference evidence="1 2" key="1">
    <citation type="submission" date="2011-05" db="EMBL/GenBank/DDBJ databases">
        <authorList>
            <person name="Muzny D."/>
            <person name="Qin X."/>
            <person name="Deng J."/>
            <person name="Jiang H."/>
            <person name="Liu Y."/>
            <person name="Qu J."/>
            <person name="Song X.-Z."/>
            <person name="Zhang L."/>
            <person name="Thornton R."/>
            <person name="Coyle M."/>
            <person name="Francisco L."/>
            <person name="Jackson L."/>
            <person name="Javaid M."/>
            <person name="Korchina V."/>
            <person name="Kovar C."/>
            <person name="Mata R."/>
            <person name="Mathew T."/>
            <person name="Ngo R."/>
            <person name="Nguyen L."/>
            <person name="Nguyen N."/>
            <person name="Okwuonu G."/>
            <person name="Ongeri F."/>
            <person name="Pham C."/>
            <person name="Simmons D."/>
            <person name="Wilczek-Boney K."/>
            <person name="Hale W."/>
            <person name="Jakkamsetti A."/>
            <person name="Pham P."/>
            <person name="Ruth R."/>
            <person name="San Lucas F."/>
            <person name="Warren J."/>
            <person name="Zhang J."/>
            <person name="Zhao Z."/>
            <person name="Zhou C."/>
            <person name="Zhu D."/>
            <person name="Lee S."/>
            <person name="Bess C."/>
            <person name="Blankenburg K."/>
            <person name="Forbes L."/>
            <person name="Fu Q."/>
            <person name="Gubbala S."/>
            <person name="Hirani K."/>
            <person name="Jayaseelan J.C."/>
            <person name="Lara F."/>
            <person name="Munidasa M."/>
            <person name="Palculict T."/>
            <person name="Patil S."/>
            <person name="Pu L.-L."/>
            <person name="Saada N."/>
            <person name="Tang L."/>
            <person name="Weissenberger G."/>
            <person name="Zhu Y."/>
            <person name="Hemphill L."/>
            <person name="Shang Y."/>
            <person name="Youmans B."/>
            <person name="Ayvaz T."/>
            <person name="Ross M."/>
            <person name="Santibanez J."/>
            <person name="Aqrawi P."/>
            <person name="Gross S."/>
            <person name="Joshi V."/>
            <person name="Fowler G."/>
            <person name="Nazareth L."/>
            <person name="Reid J."/>
            <person name="Worley K."/>
            <person name="Petrosino J."/>
            <person name="Highlander S."/>
            <person name="Gibbs R."/>
        </authorList>
    </citation>
    <scope>NUCLEOTIDE SEQUENCE [LARGE SCALE GENOMIC DNA]</scope>
    <source>
        <strain evidence="1 2">871</strain>
    </source>
</reference>
<keyword evidence="1" id="KW-0808">Transferase</keyword>
<dbReference type="Proteomes" id="UP000003019">
    <property type="component" value="Unassembled WGS sequence"/>
</dbReference>
<comment type="caution">
    <text evidence="1">The sequence shown here is derived from an EMBL/GenBank/DDBJ whole genome shotgun (WGS) entry which is preliminary data.</text>
</comment>
<dbReference type="GO" id="GO:0003983">
    <property type="term" value="F:UTP:glucose-1-phosphate uridylyltransferase activity"/>
    <property type="evidence" value="ECO:0007669"/>
    <property type="project" value="UniProtKB-EC"/>
</dbReference>
<evidence type="ECO:0000313" key="1">
    <source>
        <dbReference type="EMBL" id="EGY52146.1"/>
    </source>
</evidence>
<keyword evidence="1" id="KW-0548">Nucleotidyltransferase</keyword>
<dbReference type="AlphaFoldDB" id="G4CJ52"/>
<keyword evidence="2" id="KW-1185">Reference proteome</keyword>
<sequence>MKLKDGLALLSRFQSAAHGRLRVETADMAEIMGYGLSAAHGRLRVETEINISHP</sequence>
<name>G4CJ52_9NEIS</name>